<dbReference type="Proteomes" id="UP000305709">
    <property type="component" value="Unassembled WGS sequence"/>
</dbReference>
<organism evidence="3 4">
    <name type="scientific">Rubellimicrobium roseum</name>
    <dbReference type="NCBI Taxonomy" id="687525"/>
    <lineage>
        <taxon>Bacteria</taxon>
        <taxon>Pseudomonadati</taxon>
        <taxon>Pseudomonadota</taxon>
        <taxon>Alphaproteobacteria</taxon>
        <taxon>Rhodobacterales</taxon>
        <taxon>Roseobacteraceae</taxon>
        <taxon>Rubellimicrobium</taxon>
    </lineage>
</organism>
<feature type="transmembrane region" description="Helical" evidence="1">
    <location>
        <begin position="59"/>
        <end position="81"/>
    </location>
</feature>
<keyword evidence="1" id="KW-1133">Transmembrane helix</keyword>
<dbReference type="PIRSF" id="PIRSF016919">
    <property type="entry name" value="HupE_UreJ"/>
    <property type="match status" value="1"/>
</dbReference>
<reference evidence="3 4" key="1">
    <citation type="submission" date="2019-06" db="EMBL/GenBank/DDBJ databases">
        <authorList>
            <person name="Jiang L."/>
        </authorList>
    </citation>
    <scope>NUCLEOTIDE SEQUENCE [LARGE SCALE GENOMIC DNA]</scope>
    <source>
        <strain evidence="3 4">YIM 48858</strain>
    </source>
</reference>
<evidence type="ECO:0000256" key="1">
    <source>
        <dbReference type="SAM" id="Phobius"/>
    </source>
</evidence>
<name>A0A5C4NEK4_9RHOB</name>
<proteinExistence type="predicted"/>
<dbReference type="InterPro" id="IPR007038">
    <property type="entry name" value="HupE_UreJ"/>
</dbReference>
<comment type="caution">
    <text evidence="3">The sequence shown here is derived from an EMBL/GenBank/DDBJ whole genome shotgun (WGS) entry which is preliminary data.</text>
</comment>
<evidence type="ECO:0000256" key="2">
    <source>
        <dbReference type="SAM" id="SignalP"/>
    </source>
</evidence>
<feature type="chain" id="PRO_5023082060" evidence="2">
    <location>
        <begin position="19"/>
        <end position="188"/>
    </location>
</feature>
<dbReference type="RefSeq" id="WP_139081143.1">
    <property type="nucleotide sequence ID" value="NZ_VDFV01000008.1"/>
</dbReference>
<dbReference type="Pfam" id="PF04955">
    <property type="entry name" value="HupE_UreJ"/>
    <property type="match status" value="1"/>
</dbReference>
<keyword evidence="1" id="KW-0472">Membrane</keyword>
<dbReference type="OrthoDB" id="9808192at2"/>
<protein>
    <submittedName>
        <fullName evidence="3">HupE/UreJ family protein</fullName>
    </submittedName>
</protein>
<evidence type="ECO:0000313" key="4">
    <source>
        <dbReference type="Proteomes" id="UP000305709"/>
    </source>
</evidence>
<keyword evidence="1" id="KW-0812">Transmembrane</keyword>
<feature type="transmembrane region" description="Helical" evidence="1">
    <location>
        <begin position="168"/>
        <end position="187"/>
    </location>
</feature>
<feature type="transmembrane region" description="Helical" evidence="1">
    <location>
        <begin position="137"/>
        <end position="156"/>
    </location>
</feature>
<dbReference type="AlphaFoldDB" id="A0A5C4NEK4"/>
<feature type="signal peptide" evidence="2">
    <location>
        <begin position="1"/>
        <end position="18"/>
    </location>
</feature>
<gene>
    <name evidence="3" type="ORF">FHG71_08190</name>
</gene>
<keyword evidence="4" id="KW-1185">Reference proteome</keyword>
<evidence type="ECO:0000313" key="3">
    <source>
        <dbReference type="EMBL" id="TNC72360.1"/>
    </source>
</evidence>
<accession>A0A5C4NEK4</accession>
<dbReference type="EMBL" id="VDFV01000008">
    <property type="protein sequence ID" value="TNC72360.1"/>
    <property type="molecule type" value="Genomic_DNA"/>
</dbReference>
<keyword evidence="2" id="KW-0732">Signal</keyword>
<sequence length="188" mass="18426">MARAFLLLLLLAPGAASAHTGAAGGLVSGLSHPVLGLDHVVAMVAVGLWGSVLGRPALWALPVAFPLVMAFGGVLGILGVLLPGVETGIALSGVALGLLVAFAVRLPLALAGAIVAAFALFHGHAHGAELPVAANPLAYAVGFVVSTGLLHLLGIGIGEATVRRGRPVLRALGAAIALMGGAFLTGLA</sequence>